<dbReference type="GeneID" id="64667366"/>
<gene>
    <name evidence="1" type="ORF">F5891DRAFT_745269</name>
</gene>
<comment type="caution">
    <text evidence="1">The sequence shown here is derived from an EMBL/GenBank/DDBJ whole genome shotgun (WGS) entry which is preliminary data.</text>
</comment>
<proteinExistence type="predicted"/>
<dbReference type="AlphaFoldDB" id="A0AAD4HR55"/>
<reference evidence="1" key="1">
    <citation type="journal article" date="2020" name="New Phytol.">
        <title>Comparative genomics reveals dynamic genome evolution in host specialist ectomycorrhizal fungi.</title>
        <authorList>
            <person name="Lofgren L.A."/>
            <person name="Nguyen N.H."/>
            <person name="Vilgalys R."/>
            <person name="Ruytinx J."/>
            <person name="Liao H.L."/>
            <person name="Branco S."/>
            <person name="Kuo A."/>
            <person name="LaButti K."/>
            <person name="Lipzen A."/>
            <person name="Andreopoulos W."/>
            <person name="Pangilinan J."/>
            <person name="Riley R."/>
            <person name="Hundley H."/>
            <person name="Na H."/>
            <person name="Barry K."/>
            <person name="Grigoriev I.V."/>
            <person name="Stajich J.E."/>
            <person name="Kennedy P.G."/>
        </authorList>
    </citation>
    <scope>NUCLEOTIDE SEQUENCE</scope>
    <source>
        <strain evidence="1">FC203</strain>
    </source>
</reference>
<protein>
    <submittedName>
        <fullName evidence="1">Uncharacterized protein</fullName>
    </submittedName>
</protein>
<evidence type="ECO:0000313" key="1">
    <source>
        <dbReference type="EMBL" id="KAG1904499.1"/>
    </source>
</evidence>
<dbReference type="RefSeq" id="XP_041230074.1">
    <property type="nucleotide sequence ID" value="XM_041373068.1"/>
</dbReference>
<accession>A0AAD4HR55</accession>
<organism evidence="1 2">
    <name type="scientific">Suillus fuscotomentosus</name>
    <dbReference type="NCBI Taxonomy" id="1912939"/>
    <lineage>
        <taxon>Eukaryota</taxon>
        <taxon>Fungi</taxon>
        <taxon>Dikarya</taxon>
        <taxon>Basidiomycota</taxon>
        <taxon>Agaricomycotina</taxon>
        <taxon>Agaricomycetes</taxon>
        <taxon>Agaricomycetidae</taxon>
        <taxon>Boletales</taxon>
        <taxon>Suillineae</taxon>
        <taxon>Suillaceae</taxon>
        <taxon>Suillus</taxon>
    </lineage>
</organism>
<dbReference type="Proteomes" id="UP001195769">
    <property type="component" value="Unassembled WGS sequence"/>
</dbReference>
<name>A0AAD4HR55_9AGAM</name>
<evidence type="ECO:0000313" key="2">
    <source>
        <dbReference type="Proteomes" id="UP001195769"/>
    </source>
</evidence>
<dbReference type="EMBL" id="JABBWK010000009">
    <property type="protein sequence ID" value="KAG1904499.1"/>
    <property type="molecule type" value="Genomic_DNA"/>
</dbReference>
<sequence>MWTRPFLHLHHTVIHYKSDAIPRSVRRKPVIIPAMSPIPRPLPARYPHARLRFLRKLFSRTDAGRIDEPNPLDVCFFYLFASQLTPVNSQFPATSPLPRSLPIHDENSRCTPAPPNPPLSIIPQPSDQIDYQAGGVHRQLSLMFLSRRVDCGMLQRALPALMMS</sequence>
<keyword evidence="2" id="KW-1185">Reference proteome</keyword>